<evidence type="ECO:0000256" key="1">
    <source>
        <dbReference type="ARBA" id="ARBA00004442"/>
    </source>
</evidence>
<dbReference type="Pfam" id="PF07980">
    <property type="entry name" value="SusD_RagB"/>
    <property type="match status" value="1"/>
</dbReference>
<protein>
    <submittedName>
        <fullName evidence="9">RagB/SusD family nutrient uptake outer membrane protein</fullName>
    </submittedName>
</protein>
<reference evidence="9 10" key="1">
    <citation type="submission" date="2024-01" db="EMBL/GenBank/DDBJ databases">
        <title>Mariniflexile litorale sp. nov., isolated from the shallow sediments of the Sea of Japan.</title>
        <authorList>
            <person name="Romanenko L."/>
            <person name="Bystritskaya E."/>
            <person name="Isaeva M."/>
        </authorList>
    </citation>
    <scope>NUCLEOTIDE SEQUENCE [LARGE SCALE GENOMIC DNA]</scope>
    <source>
        <strain evidence="9 10">KCTC 32427</strain>
    </source>
</reference>
<evidence type="ECO:0000256" key="5">
    <source>
        <dbReference type="ARBA" id="ARBA00023237"/>
    </source>
</evidence>
<dbReference type="RefSeq" id="WP_346242770.1">
    <property type="nucleotide sequence ID" value="NZ_JAZHYP010000009.1"/>
</dbReference>
<keyword evidence="4" id="KW-0472">Membrane</keyword>
<dbReference type="InterPro" id="IPR012944">
    <property type="entry name" value="SusD_RagB_dom"/>
</dbReference>
<dbReference type="EMBL" id="JAZHYP010000009">
    <property type="protein sequence ID" value="MEN3324972.1"/>
    <property type="molecule type" value="Genomic_DNA"/>
</dbReference>
<evidence type="ECO:0000259" key="8">
    <source>
        <dbReference type="Pfam" id="PF14322"/>
    </source>
</evidence>
<dbReference type="Proteomes" id="UP001416393">
    <property type="component" value="Unassembled WGS sequence"/>
</dbReference>
<comment type="similarity">
    <text evidence="2">Belongs to the SusD family.</text>
</comment>
<keyword evidence="10" id="KW-1185">Reference proteome</keyword>
<feature type="signal peptide" evidence="6">
    <location>
        <begin position="1"/>
        <end position="25"/>
    </location>
</feature>
<keyword evidence="5" id="KW-0998">Cell outer membrane</keyword>
<comment type="caution">
    <text evidence="9">The sequence shown here is derived from an EMBL/GenBank/DDBJ whole genome shotgun (WGS) entry which is preliminary data.</text>
</comment>
<evidence type="ECO:0000259" key="7">
    <source>
        <dbReference type="Pfam" id="PF07980"/>
    </source>
</evidence>
<feature type="chain" id="PRO_5045531510" evidence="6">
    <location>
        <begin position="26"/>
        <end position="492"/>
    </location>
</feature>
<evidence type="ECO:0000256" key="6">
    <source>
        <dbReference type="SAM" id="SignalP"/>
    </source>
</evidence>
<dbReference type="Gene3D" id="1.25.40.390">
    <property type="match status" value="1"/>
</dbReference>
<evidence type="ECO:0000313" key="10">
    <source>
        <dbReference type="Proteomes" id="UP001416393"/>
    </source>
</evidence>
<keyword evidence="3 6" id="KW-0732">Signal</keyword>
<sequence>MKNIKLIRKLKIFSLVALLAIPFSCQDDFLDRLPLGEVANNEELGVGGQEAAMFGVYSLLNRVGGWERFWFGSIRSDDSQKGSTTGDGAAFGTAFNDFQYIPTIGLNNIWWNGHYEVIFACNEVINNIQEEGLTDPGSLANDGEARAIRALMYFELRRDYGEVPIITATIDVPSDAFAPKSTIADIDTFIKNDLLIAEANLPQSWIGFPGRSSSGFAKSLLAKLYLYQNDWSNAYNKCKEIIDSQVYSIEPNLVNLFERVGNNGVESIFEIQQTVTENGESFNTNYFISQGVRGTGEWNLGWGFNVPTTNLVNAFEAGDKRKANTLLESGQDDGGFGGGVLPAHPSVLAQPYWNKKAYTMKSIRTTLAINGNRWENIKIIRYADIILMAAEAGNESGLAPQSEVVGYINQIRSRAGLPNTTATGQGEIRDAIKQERRVEFALEEYRFYDLVRWGDASTVLSGLGYLPKHALFPIPQDAIDQSGGVIVQNPNY</sequence>
<proteinExistence type="inferred from homology"/>
<dbReference type="InterPro" id="IPR033985">
    <property type="entry name" value="SusD-like_N"/>
</dbReference>
<dbReference type="SUPFAM" id="SSF48452">
    <property type="entry name" value="TPR-like"/>
    <property type="match status" value="1"/>
</dbReference>
<dbReference type="Pfam" id="PF14322">
    <property type="entry name" value="SusD-like_3"/>
    <property type="match status" value="1"/>
</dbReference>
<accession>A0ABV0AD09</accession>
<dbReference type="CDD" id="cd08977">
    <property type="entry name" value="SusD"/>
    <property type="match status" value="1"/>
</dbReference>
<gene>
    <name evidence="9" type="ORF">VP395_14630</name>
</gene>
<organism evidence="9 10">
    <name type="scientific">Mariniflexile soesokkakense</name>
    <dbReference type="NCBI Taxonomy" id="1343160"/>
    <lineage>
        <taxon>Bacteria</taxon>
        <taxon>Pseudomonadati</taxon>
        <taxon>Bacteroidota</taxon>
        <taxon>Flavobacteriia</taxon>
        <taxon>Flavobacteriales</taxon>
        <taxon>Flavobacteriaceae</taxon>
        <taxon>Mariniflexile</taxon>
    </lineage>
</organism>
<evidence type="ECO:0000313" key="9">
    <source>
        <dbReference type="EMBL" id="MEN3324972.1"/>
    </source>
</evidence>
<evidence type="ECO:0000256" key="2">
    <source>
        <dbReference type="ARBA" id="ARBA00006275"/>
    </source>
</evidence>
<evidence type="ECO:0000256" key="4">
    <source>
        <dbReference type="ARBA" id="ARBA00023136"/>
    </source>
</evidence>
<comment type="subcellular location">
    <subcellularLocation>
        <location evidence="1">Cell outer membrane</location>
    </subcellularLocation>
</comment>
<dbReference type="InterPro" id="IPR011990">
    <property type="entry name" value="TPR-like_helical_dom_sf"/>
</dbReference>
<name>A0ABV0AD09_9FLAO</name>
<feature type="domain" description="SusD-like N-terminal" evidence="8">
    <location>
        <begin position="106"/>
        <end position="226"/>
    </location>
</feature>
<evidence type="ECO:0000256" key="3">
    <source>
        <dbReference type="ARBA" id="ARBA00022729"/>
    </source>
</evidence>
<feature type="domain" description="RagB/SusD" evidence="7">
    <location>
        <begin position="266"/>
        <end position="462"/>
    </location>
</feature>